<evidence type="ECO:0000313" key="8">
    <source>
        <dbReference type="EMBL" id="CDG40532.1"/>
    </source>
</evidence>
<dbReference type="PRINTS" id="PR00260">
    <property type="entry name" value="CHEMTRNSDUCR"/>
</dbReference>
<evidence type="ECO:0000256" key="2">
    <source>
        <dbReference type="ARBA" id="ARBA00029447"/>
    </source>
</evidence>
<sequence>MRRKSLHHPAFNLASKIVLACGICFIAIQIVAVSISGFMMKKEVEKKIYSQAIQKSQILGQKIARSIAEQSLVVRGIQSAIESGHQTGVLNKQFIVDLLVEDMRRFPAIFGMDFKEIPHGFDGTQLPGGPGTNPEGIFFPYVVRDGHGNIAVRTPSAHYSDFYKAIIRTGNPDGLEPYIDHDSGVPMVSPTFPITFNGKRIAVVGADIPLDWLVPMLKEVQIAPGTKISLLSSQGFWVVSPTPAQIMQHFHDDASRAFSKALSAHDVTIIPGFDGGSADRILVPITVDGFGTYWTLVVDLPGEAITTPVWHTIFTLVIPGIVLIVISLVLMWLIFRKLLSNPLGSLIHAVSELENRHYQARVFGIERQDELGAIARGLDAFRSSLLKAQEADLLLEGERRRNEEAQRVRHEQDERRLDDIRKVVEQIGGALSALSNGDLASELRQPLPDEFEILRTDFNRSIRELANTISGISTAAQTIRDGSETVHGGAENLAQRTEQQAAALEQTTAAISQIARSASHSEELITSAQSIGEEACHSAAASADIMRRTRDAMSRIENSSSQIVDIVSIIENIAFQTNVLALNASIEAARAGDAGRGFAVVADEVRTLAQRCTEAAKSVSALVGKTSDEIHIGAECVHETEHALATISGLVTTMGERLTTIVRNAREQAVSLKEVNSAIGVMDRTTQQNADIADEARSASRSLSNETHSMLHLILRFSLPATSAATY</sequence>
<keyword evidence="3" id="KW-0807">Transducer</keyword>
<feature type="domain" description="Methyl-accepting transducer" evidence="6">
    <location>
        <begin position="475"/>
        <end position="704"/>
    </location>
</feature>
<dbReference type="Pfam" id="PF00015">
    <property type="entry name" value="MCPsignal"/>
    <property type="match status" value="1"/>
</dbReference>
<dbReference type="GO" id="GO:0016020">
    <property type="term" value="C:membrane"/>
    <property type="evidence" value="ECO:0007669"/>
    <property type="project" value="InterPro"/>
</dbReference>
<dbReference type="CDD" id="cd12913">
    <property type="entry name" value="PDC1_MCP_like"/>
    <property type="match status" value="1"/>
</dbReference>
<dbReference type="SUPFAM" id="SSF158472">
    <property type="entry name" value="HAMP domain-like"/>
    <property type="match status" value="1"/>
</dbReference>
<evidence type="ECO:0000256" key="3">
    <source>
        <dbReference type="PROSITE-ProRule" id="PRU00284"/>
    </source>
</evidence>
<dbReference type="Proteomes" id="UP000027583">
    <property type="component" value="Unassembled WGS sequence"/>
</dbReference>
<evidence type="ECO:0000256" key="4">
    <source>
        <dbReference type="SAM" id="Coils"/>
    </source>
</evidence>
<dbReference type="PROSITE" id="PS50111">
    <property type="entry name" value="CHEMOTAXIS_TRANSDUC_2"/>
    <property type="match status" value="1"/>
</dbReference>
<keyword evidence="5" id="KW-0472">Membrane</keyword>
<evidence type="ECO:0000259" key="7">
    <source>
        <dbReference type="PROSITE" id="PS50885"/>
    </source>
</evidence>
<dbReference type="eggNOG" id="COG0840">
    <property type="taxonomic scope" value="Bacteria"/>
</dbReference>
<dbReference type="EMBL" id="CBLX010000019">
    <property type="protein sequence ID" value="CDG40532.1"/>
    <property type="molecule type" value="Genomic_DNA"/>
</dbReference>
<dbReference type="Gene3D" id="6.10.340.10">
    <property type="match status" value="1"/>
</dbReference>
<keyword evidence="4" id="KW-0175">Coiled coil</keyword>
<dbReference type="InterPro" id="IPR051310">
    <property type="entry name" value="MCP_chemotaxis"/>
</dbReference>
<organism evidence="8 9">
    <name type="scientific">Asaia bogorensis</name>
    <dbReference type="NCBI Taxonomy" id="91915"/>
    <lineage>
        <taxon>Bacteria</taxon>
        <taxon>Pseudomonadati</taxon>
        <taxon>Pseudomonadota</taxon>
        <taxon>Alphaproteobacteria</taxon>
        <taxon>Acetobacterales</taxon>
        <taxon>Acetobacteraceae</taxon>
        <taxon>Asaia</taxon>
    </lineage>
</organism>
<dbReference type="SUPFAM" id="SSF58104">
    <property type="entry name" value="Methyl-accepting chemotaxis protein (MCP) signaling domain"/>
    <property type="match status" value="1"/>
</dbReference>
<feature type="coiled-coil region" evidence="4">
    <location>
        <begin position="388"/>
        <end position="415"/>
    </location>
</feature>
<dbReference type="InterPro" id="IPR003660">
    <property type="entry name" value="HAMP_dom"/>
</dbReference>
<dbReference type="SMART" id="SM00304">
    <property type="entry name" value="HAMP"/>
    <property type="match status" value="2"/>
</dbReference>
<evidence type="ECO:0000313" key="9">
    <source>
        <dbReference type="Proteomes" id="UP000027583"/>
    </source>
</evidence>
<dbReference type="GO" id="GO:0004888">
    <property type="term" value="F:transmembrane signaling receptor activity"/>
    <property type="evidence" value="ECO:0007669"/>
    <property type="project" value="InterPro"/>
</dbReference>
<dbReference type="Gene3D" id="1.10.287.950">
    <property type="entry name" value="Methyl-accepting chemotaxis protein"/>
    <property type="match status" value="1"/>
</dbReference>
<dbReference type="InterPro" id="IPR004090">
    <property type="entry name" value="Chemotax_Me-accpt_rcpt"/>
</dbReference>
<gene>
    <name evidence="8" type="ORF">ASAP_2487</name>
</gene>
<proteinExistence type="inferred from homology"/>
<dbReference type="AlphaFoldDB" id="A0A060QLQ2"/>
<reference evidence="8 9" key="2">
    <citation type="journal article" date="2014" name="PLoS ONE">
        <title>Evolution of mitochondria reconstructed from the energy metabolism of living bacteria.</title>
        <authorList>
            <person name="Degli Esposti M."/>
            <person name="Chouaia B."/>
            <person name="Comandatore F."/>
            <person name="Crotti E."/>
            <person name="Sassera D."/>
            <person name="Lievens P.M."/>
            <person name="Daffonchio D."/>
            <person name="Bandi C."/>
        </authorList>
    </citation>
    <scope>NUCLEOTIDE SEQUENCE [LARGE SCALE GENOMIC DNA]</scope>
    <source>
        <strain evidence="8 9">SF2.1</strain>
    </source>
</reference>
<dbReference type="Gene3D" id="3.30.450.20">
    <property type="entry name" value="PAS domain"/>
    <property type="match status" value="2"/>
</dbReference>
<evidence type="ECO:0008006" key="10">
    <source>
        <dbReference type="Google" id="ProtNLM"/>
    </source>
</evidence>
<feature type="domain" description="HAMP" evidence="7">
    <location>
        <begin position="337"/>
        <end position="390"/>
    </location>
</feature>
<feature type="transmembrane region" description="Helical" evidence="5">
    <location>
        <begin position="17"/>
        <end position="40"/>
    </location>
</feature>
<protein>
    <recommendedName>
        <fullName evidence="10">Methyl-accepting chemotaxis protein</fullName>
    </recommendedName>
</protein>
<keyword evidence="5" id="KW-1133">Transmembrane helix</keyword>
<dbReference type="Pfam" id="PF00672">
    <property type="entry name" value="HAMP"/>
    <property type="match status" value="1"/>
</dbReference>
<comment type="caution">
    <text evidence="8">The sequence shown here is derived from an EMBL/GenBank/DDBJ whole genome shotgun (WGS) entry which is preliminary data.</text>
</comment>
<name>A0A060QLQ2_9PROT</name>
<keyword evidence="5" id="KW-0812">Transmembrane</keyword>
<dbReference type="PANTHER" id="PTHR43531:SF11">
    <property type="entry name" value="METHYL-ACCEPTING CHEMOTAXIS PROTEIN 3"/>
    <property type="match status" value="1"/>
</dbReference>
<feature type="domain" description="HAMP" evidence="7">
    <location>
        <begin position="418"/>
        <end position="470"/>
    </location>
</feature>
<reference evidence="8 9" key="1">
    <citation type="journal article" date="2014" name="Genome Biol. Evol.">
        <title>Acetic acid bacteria genomes reveal functional traits for adaptation to life in insect guts.</title>
        <authorList>
            <person name="Chouaia B."/>
            <person name="Gaiarsa S."/>
            <person name="Crotti E."/>
            <person name="Comandatore F."/>
            <person name="Degli Esposti M."/>
            <person name="Ricci I."/>
            <person name="Alma A."/>
            <person name="Favia G."/>
            <person name="Bandi C."/>
            <person name="Daffonchio D."/>
        </authorList>
    </citation>
    <scope>NUCLEOTIDE SEQUENCE [LARGE SCALE GENOMIC DNA]</scope>
    <source>
        <strain evidence="8 9">SF2.1</strain>
    </source>
</reference>
<dbReference type="eggNOG" id="COG2770">
    <property type="taxonomic scope" value="Bacteria"/>
</dbReference>
<dbReference type="GO" id="GO:0007165">
    <property type="term" value="P:signal transduction"/>
    <property type="evidence" value="ECO:0007669"/>
    <property type="project" value="UniProtKB-KW"/>
</dbReference>
<dbReference type="SMART" id="SM00283">
    <property type="entry name" value="MA"/>
    <property type="match status" value="1"/>
</dbReference>
<accession>A0A060QLQ2</accession>
<dbReference type="CDD" id="cd11386">
    <property type="entry name" value="MCP_signal"/>
    <property type="match status" value="1"/>
</dbReference>
<evidence type="ECO:0000256" key="1">
    <source>
        <dbReference type="ARBA" id="ARBA00022500"/>
    </source>
</evidence>
<dbReference type="InterPro" id="IPR004089">
    <property type="entry name" value="MCPsignal_dom"/>
</dbReference>
<dbReference type="PANTHER" id="PTHR43531">
    <property type="entry name" value="PROTEIN ICFG"/>
    <property type="match status" value="1"/>
</dbReference>
<evidence type="ECO:0000259" key="6">
    <source>
        <dbReference type="PROSITE" id="PS50111"/>
    </source>
</evidence>
<dbReference type="GO" id="GO:0006935">
    <property type="term" value="P:chemotaxis"/>
    <property type="evidence" value="ECO:0007669"/>
    <property type="project" value="UniProtKB-KW"/>
</dbReference>
<keyword evidence="1" id="KW-0145">Chemotaxis</keyword>
<comment type="similarity">
    <text evidence="2">Belongs to the methyl-accepting chemotaxis (MCP) protein family.</text>
</comment>
<feature type="transmembrane region" description="Helical" evidence="5">
    <location>
        <begin position="313"/>
        <end position="335"/>
    </location>
</feature>
<dbReference type="PROSITE" id="PS50885">
    <property type="entry name" value="HAMP"/>
    <property type="match status" value="2"/>
</dbReference>
<evidence type="ECO:0000256" key="5">
    <source>
        <dbReference type="SAM" id="Phobius"/>
    </source>
</evidence>